<gene>
    <name evidence="2" type="ORF">FWILDA_LOCUS13222</name>
</gene>
<evidence type="ECO:0000313" key="3">
    <source>
        <dbReference type="Proteomes" id="UP001153678"/>
    </source>
</evidence>
<dbReference type="AlphaFoldDB" id="A0A9W4X5C9"/>
<keyword evidence="3" id="KW-1185">Reference proteome</keyword>
<evidence type="ECO:0000256" key="1">
    <source>
        <dbReference type="SAM" id="MobiDB-lite"/>
    </source>
</evidence>
<feature type="region of interest" description="Disordered" evidence="1">
    <location>
        <begin position="73"/>
        <end position="92"/>
    </location>
</feature>
<name>A0A9W4X5C9_9GLOM</name>
<accession>A0A9W4X5C9</accession>
<organism evidence="2 3">
    <name type="scientific">Funneliformis geosporum</name>
    <dbReference type="NCBI Taxonomy" id="1117311"/>
    <lineage>
        <taxon>Eukaryota</taxon>
        <taxon>Fungi</taxon>
        <taxon>Fungi incertae sedis</taxon>
        <taxon>Mucoromycota</taxon>
        <taxon>Glomeromycotina</taxon>
        <taxon>Glomeromycetes</taxon>
        <taxon>Glomerales</taxon>
        <taxon>Glomeraceae</taxon>
        <taxon>Funneliformis</taxon>
    </lineage>
</organism>
<feature type="non-terminal residue" evidence="2">
    <location>
        <position position="1"/>
    </location>
</feature>
<dbReference type="EMBL" id="CAMKVN010004781">
    <property type="protein sequence ID" value="CAI2187718.1"/>
    <property type="molecule type" value="Genomic_DNA"/>
</dbReference>
<protein>
    <submittedName>
        <fullName evidence="2">4896_t:CDS:1</fullName>
    </submittedName>
</protein>
<reference evidence="2" key="1">
    <citation type="submission" date="2022-08" db="EMBL/GenBank/DDBJ databases">
        <authorList>
            <person name="Kallberg Y."/>
            <person name="Tangrot J."/>
            <person name="Rosling A."/>
        </authorList>
    </citation>
    <scope>NUCLEOTIDE SEQUENCE</scope>
    <source>
        <strain evidence="2">Wild A</strain>
    </source>
</reference>
<dbReference type="Proteomes" id="UP001153678">
    <property type="component" value="Unassembled WGS sequence"/>
</dbReference>
<dbReference type="OrthoDB" id="2435381at2759"/>
<comment type="caution">
    <text evidence="2">The sequence shown here is derived from an EMBL/GenBank/DDBJ whole genome shotgun (WGS) entry which is preliminary data.</text>
</comment>
<proteinExistence type="predicted"/>
<sequence>YIQLGERLRCNKKILPNNFKHDGGHIHEEGGFIFVMQSAGSCILPYGLIQFHDIRHGNMSQIAQIELIGEDNEPEYAGQNEENSDQGNDRRLVNDKLKPDLFRKKDFISHELFWERTGFKDPYSVQEQKEFIIYEDSSNIKCSK</sequence>
<evidence type="ECO:0000313" key="2">
    <source>
        <dbReference type="EMBL" id="CAI2187718.1"/>
    </source>
</evidence>